<protein>
    <submittedName>
        <fullName evidence="1">Uncharacterized protein</fullName>
    </submittedName>
</protein>
<evidence type="ECO:0000313" key="1">
    <source>
        <dbReference type="EMBL" id="KKN04654.1"/>
    </source>
</evidence>
<dbReference type="AlphaFoldDB" id="A0A0F9MFH4"/>
<organism evidence="1">
    <name type="scientific">marine sediment metagenome</name>
    <dbReference type="NCBI Taxonomy" id="412755"/>
    <lineage>
        <taxon>unclassified sequences</taxon>
        <taxon>metagenomes</taxon>
        <taxon>ecological metagenomes</taxon>
    </lineage>
</organism>
<gene>
    <name evidence="1" type="ORF">LCGC14_1095220</name>
</gene>
<accession>A0A0F9MFH4</accession>
<reference evidence="1" key="1">
    <citation type="journal article" date="2015" name="Nature">
        <title>Complex archaea that bridge the gap between prokaryotes and eukaryotes.</title>
        <authorList>
            <person name="Spang A."/>
            <person name="Saw J.H."/>
            <person name="Jorgensen S.L."/>
            <person name="Zaremba-Niedzwiedzka K."/>
            <person name="Martijn J."/>
            <person name="Lind A.E."/>
            <person name="van Eijk R."/>
            <person name="Schleper C."/>
            <person name="Guy L."/>
            <person name="Ettema T.J."/>
        </authorList>
    </citation>
    <scope>NUCLEOTIDE SEQUENCE</scope>
</reference>
<comment type="caution">
    <text evidence="1">The sequence shown here is derived from an EMBL/GenBank/DDBJ whole genome shotgun (WGS) entry which is preliminary data.</text>
</comment>
<proteinExistence type="predicted"/>
<sequence length="143" mass="16111">MAEPWDTLRFNFVSRVTAYYVIWGQAYDEMYDLYQDLATEGNPQSSQEAYSLSLKFNAIRAKWGGGTSTVPGRLLQCLDYLNENIGGGEVTMDSILTAMMTATPEQVTKFMGITQAYKVAVWESPFNEEFYAALARGFKIWGP</sequence>
<name>A0A0F9MFH4_9ZZZZ</name>
<dbReference type="EMBL" id="LAZR01004892">
    <property type="protein sequence ID" value="KKN04654.1"/>
    <property type="molecule type" value="Genomic_DNA"/>
</dbReference>